<feature type="region of interest" description="Disordered" evidence="1">
    <location>
        <begin position="214"/>
        <end position="273"/>
    </location>
</feature>
<name>A0A6P6Y5K9_DERPT</name>
<reference evidence="3" key="1">
    <citation type="submission" date="2025-08" db="UniProtKB">
        <authorList>
            <consortium name="RefSeq"/>
        </authorList>
    </citation>
    <scope>IDENTIFICATION</scope>
    <source>
        <strain evidence="3">Airmid</strain>
    </source>
</reference>
<gene>
    <name evidence="3" type="primary">LOC113794652</name>
</gene>
<evidence type="ECO:0000313" key="2">
    <source>
        <dbReference type="Proteomes" id="UP000515146"/>
    </source>
</evidence>
<dbReference type="AlphaFoldDB" id="A0A6P6Y5K9"/>
<feature type="region of interest" description="Disordered" evidence="1">
    <location>
        <begin position="55"/>
        <end position="95"/>
    </location>
</feature>
<feature type="region of interest" description="Disordered" evidence="1">
    <location>
        <begin position="145"/>
        <end position="199"/>
    </location>
</feature>
<dbReference type="Proteomes" id="UP000515146">
    <property type="component" value="Unplaced"/>
</dbReference>
<evidence type="ECO:0000313" key="3">
    <source>
        <dbReference type="RefSeq" id="XP_027200580.1"/>
    </source>
</evidence>
<protein>
    <submittedName>
        <fullName evidence="3">Myb-like protein Q</fullName>
    </submittedName>
</protein>
<feature type="non-terminal residue" evidence="3">
    <location>
        <position position="1"/>
    </location>
</feature>
<accession>A0A6P6Y5K9</accession>
<feature type="region of interest" description="Disordered" evidence="1">
    <location>
        <begin position="1"/>
        <end position="39"/>
    </location>
</feature>
<dbReference type="InParanoid" id="A0A6P6Y5K9"/>
<organism evidence="2 3">
    <name type="scientific">Dermatophagoides pteronyssinus</name>
    <name type="common">European house dust mite</name>
    <dbReference type="NCBI Taxonomy" id="6956"/>
    <lineage>
        <taxon>Eukaryota</taxon>
        <taxon>Metazoa</taxon>
        <taxon>Ecdysozoa</taxon>
        <taxon>Arthropoda</taxon>
        <taxon>Chelicerata</taxon>
        <taxon>Arachnida</taxon>
        <taxon>Acari</taxon>
        <taxon>Acariformes</taxon>
        <taxon>Sarcoptiformes</taxon>
        <taxon>Astigmata</taxon>
        <taxon>Psoroptidia</taxon>
        <taxon>Analgoidea</taxon>
        <taxon>Pyroglyphidae</taxon>
        <taxon>Dermatophagoidinae</taxon>
        <taxon>Dermatophagoides</taxon>
    </lineage>
</organism>
<sequence>VDEIDDDSFISDNKHSKQTTTNRLNDDDDDEYNPYSYGFRPLSEKNIYRSFEIIRQPTTTTTSTSTTDEKKSTKIKHQKSTKTTTNMNNDSFDEIDNQKFGHTKVIFSEENLSPSPTSAIKNRQGLTTTTKTTIPTIMVNERPVDVPGYYPSSKHQSKITTKIKNQESDSRKKSTTPRIIEIKLQKSSESSDEIDHDSKQIEQNDVAAAISTAANNDSNSKKPPLPPNHHHRYQQRRRISMPATTGHRKYHQEQREHEQQQQQPRPSSSSAIHNDYRYHHHDQPISEKFWPDFHYPSDSRWPFYWPSSSDFFKDHYNYHHRDSIISNSNCPFSSPILVDKLIHTEPKPSKFHSYKCTRYELSKEKLSSNDDDENPTEATTKN</sequence>
<proteinExistence type="predicted"/>
<dbReference type="KEGG" id="dpte:113794652"/>
<dbReference type="RefSeq" id="XP_027200580.1">
    <property type="nucleotide sequence ID" value="XM_027344779.1"/>
</dbReference>
<feature type="compositionally biased region" description="Low complexity" evidence="1">
    <location>
        <begin position="260"/>
        <end position="270"/>
    </location>
</feature>
<feature type="compositionally biased region" description="Basic residues" evidence="1">
    <location>
        <begin position="228"/>
        <end position="239"/>
    </location>
</feature>
<evidence type="ECO:0000256" key="1">
    <source>
        <dbReference type="SAM" id="MobiDB-lite"/>
    </source>
</evidence>
<dbReference type="OrthoDB" id="6516714at2759"/>
<keyword evidence="2" id="KW-1185">Reference proteome</keyword>
<feature type="compositionally biased region" description="Polar residues" evidence="1">
    <location>
        <begin position="81"/>
        <end position="90"/>
    </location>
</feature>